<dbReference type="ExpressionAtlas" id="A0A5F8AJN3">
    <property type="expression patterns" value="baseline"/>
</dbReference>
<dbReference type="VGNC" id="VGNC:69854">
    <property type="gene designation" value="ARID5B"/>
</dbReference>
<evidence type="ECO:0000313" key="2">
    <source>
        <dbReference type="Proteomes" id="UP000006718"/>
    </source>
</evidence>
<dbReference type="Bgee" id="ENSMMUG00000000424">
    <property type="expression patterns" value="Expressed in adipose tissue and 22 other cell types or tissues"/>
</dbReference>
<organism evidence="1 2">
    <name type="scientific">Macaca mulatta</name>
    <name type="common">Rhesus macaque</name>
    <dbReference type="NCBI Taxonomy" id="9544"/>
    <lineage>
        <taxon>Eukaryota</taxon>
        <taxon>Metazoa</taxon>
        <taxon>Chordata</taxon>
        <taxon>Craniata</taxon>
        <taxon>Vertebrata</taxon>
        <taxon>Euteleostomi</taxon>
        <taxon>Mammalia</taxon>
        <taxon>Eutheria</taxon>
        <taxon>Euarchontoglires</taxon>
        <taxon>Primates</taxon>
        <taxon>Haplorrhini</taxon>
        <taxon>Catarrhini</taxon>
        <taxon>Cercopithecidae</taxon>
        <taxon>Cercopithecinae</taxon>
        <taxon>Macaca</taxon>
    </lineage>
</organism>
<proteinExistence type="predicted"/>
<reference evidence="1" key="3">
    <citation type="submission" date="2025-08" db="UniProtKB">
        <authorList>
            <consortium name="Ensembl"/>
        </authorList>
    </citation>
    <scope>IDENTIFICATION</scope>
    <source>
        <strain evidence="1">17573</strain>
    </source>
</reference>
<evidence type="ECO:0000313" key="3">
    <source>
        <dbReference type="VGNC" id="VGNC:69854"/>
    </source>
</evidence>
<protein>
    <submittedName>
        <fullName evidence="1">AT-rich interaction domain 5B</fullName>
    </submittedName>
</protein>
<dbReference type="VEuPathDB" id="HostDB:ENSMMUG00000000424"/>
<dbReference type="AlphaFoldDB" id="A0A5F8AJN3"/>
<dbReference type="GeneTree" id="ENSGT00940000161078"/>
<accession>A0A5F8AJN3</accession>
<sequence>MSTDISQADVCRLEWRQILKADHAKRNHAHKEEIHSVVLRIPTIIPMAKPLPSIFCT</sequence>
<reference evidence="1" key="2">
    <citation type="submission" date="2019-01" db="EMBL/GenBank/DDBJ databases">
        <authorList>
            <person name="Graves T."/>
            <person name="Eichler E.E."/>
            <person name="Wilson R.K."/>
        </authorList>
    </citation>
    <scope>NUCLEOTIDE SEQUENCE [LARGE SCALE GENOMIC DNA]</scope>
    <source>
        <strain evidence="1">17573</strain>
    </source>
</reference>
<evidence type="ECO:0000313" key="1">
    <source>
        <dbReference type="Ensembl" id="ENSMMUP00000077231.1"/>
    </source>
</evidence>
<reference evidence="1" key="4">
    <citation type="submission" date="2025-09" db="UniProtKB">
        <authorList>
            <consortium name="Ensembl"/>
        </authorList>
    </citation>
    <scope>IDENTIFICATION</scope>
    <source>
        <strain evidence="1">17573</strain>
    </source>
</reference>
<dbReference type="Ensembl" id="ENSMMUT00000087172.1">
    <property type="protein sequence ID" value="ENSMMUP00000077231.1"/>
    <property type="gene ID" value="ENSMMUG00000000424.4"/>
</dbReference>
<gene>
    <name evidence="1 3" type="primary">ARID5B</name>
</gene>
<dbReference type="Proteomes" id="UP000006718">
    <property type="component" value="Chromosome 9"/>
</dbReference>
<keyword evidence="2" id="KW-1185">Reference proteome</keyword>
<name>A0A5F8AJN3_MACMU</name>
<reference evidence="2" key="1">
    <citation type="journal article" date="2007" name="Science">
        <title>Evolutionary and biomedical insights from the rhesus macaque genome.</title>
        <authorList>
            <person name="Gibbs R.A."/>
            <person name="Rogers J."/>
            <person name="Katze M.G."/>
            <person name="Bumgarner R."/>
            <person name="Weinstock G.M."/>
            <person name="Mardis E.R."/>
            <person name="Remington K.A."/>
            <person name="Strausberg R.L."/>
            <person name="Venter J.C."/>
            <person name="Wilson R.K."/>
            <person name="Batzer M.A."/>
            <person name="Bustamante C.D."/>
            <person name="Eichler E.E."/>
            <person name="Hahn M.W."/>
            <person name="Hardison R.C."/>
            <person name="Makova K.D."/>
            <person name="Miller W."/>
            <person name="Milosavljevic A."/>
            <person name="Palermo R.E."/>
            <person name="Siepel A."/>
            <person name="Sikela J.M."/>
            <person name="Attaway T."/>
            <person name="Bell S."/>
            <person name="Bernard K.E."/>
            <person name="Buhay C.J."/>
            <person name="Chandrabose M.N."/>
            <person name="Dao M."/>
            <person name="Davis C."/>
            <person name="Delehaunty K.D."/>
            <person name="Ding Y."/>
            <person name="Dinh H.H."/>
            <person name="Dugan-Rocha S."/>
            <person name="Fulton L.A."/>
            <person name="Gabisi R.A."/>
            <person name="Garner T.T."/>
            <person name="Godfrey J."/>
            <person name="Hawes A.C."/>
            <person name="Hernandez J."/>
            <person name="Hines S."/>
            <person name="Holder M."/>
            <person name="Hume J."/>
            <person name="Jhangiani S.N."/>
            <person name="Joshi V."/>
            <person name="Khan Z.M."/>
            <person name="Kirkness E.F."/>
            <person name="Cree A."/>
            <person name="Fowler R.G."/>
            <person name="Lee S."/>
            <person name="Lewis L.R."/>
            <person name="Li Z."/>
            <person name="Liu Y.-S."/>
            <person name="Moore S.M."/>
            <person name="Muzny D."/>
            <person name="Nazareth L.V."/>
            <person name="Ngo D.N."/>
            <person name="Okwuonu G.O."/>
            <person name="Pai G."/>
            <person name="Parker D."/>
            <person name="Paul H.A."/>
            <person name="Pfannkoch C."/>
            <person name="Pohl C.S."/>
            <person name="Rogers Y.-H.C."/>
            <person name="Ruiz S.J."/>
            <person name="Sabo A."/>
            <person name="Santibanez J."/>
            <person name="Schneider B.W."/>
            <person name="Smith S.M."/>
            <person name="Sodergren E."/>
            <person name="Svatek A.F."/>
            <person name="Utterback T.R."/>
            <person name="Vattathil S."/>
            <person name="Warren W."/>
            <person name="White C.S."/>
            <person name="Chinwalla A.T."/>
            <person name="Feng Y."/>
            <person name="Halpern A.L."/>
            <person name="Hillier L.W."/>
            <person name="Huang X."/>
            <person name="Minx P."/>
            <person name="Nelson J.O."/>
            <person name="Pepin K.H."/>
            <person name="Qin X."/>
            <person name="Sutton G.G."/>
            <person name="Venter E."/>
            <person name="Walenz B.P."/>
            <person name="Wallis J.W."/>
            <person name="Worley K.C."/>
            <person name="Yang S.-P."/>
            <person name="Jones S.M."/>
            <person name="Marra M.A."/>
            <person name="Rocchi M."/>
            <person name="Schein J.E."/>
            <person name="Baertsch R."/>
            <person name="Clarke L."/>
            <person name="Csuros M."/>
            <person name="Glasscock J."/>
            <person name="Harris R.A."/>
            <person name="Havlak P."/>
            <person name="Jackson A.R."/>
            <person name="Jiang H."/>
            <person name="Liu Y."/>
            <person name="Messina D.N."/>
            <person name="Shen Y."/>
            <person name="Song H.X.-Z."/>
            <person name="Wylie T."/>
            <person name="Zhang L."/>
            <person name="Birney E."/>
            <person name="Han K."/>
            <person name="Konkel M.K."/>
            <person name="Lee J."/>
            <person name="Smit A.F.A."/>
            <person name="Ullmer B."/>
            <person name="Wang H."/>
            <person name="Xing J."/>
            <person name="Burhans R."/>
            <person name="Cheng Z."/>
            <person name="Karro J.E."/>
            <person name="Ma J."/>
            <person name="Raney B."/>
            <person name="She X."/>
            <person name="Cox M.J."/>
            <person name="Demuth J.P."/>
            <person name="Dumas L.J."/>
            <person name="Han S.-G."/>
            <person name="Hopkins J."/>
            <person name="Karimpour-Fard A."/>
            <person name="Kim Y.H."/>
            <person name="Pollack J.R."/>
            <person name="Vinar T."/>
            <person name="Addo-Quaye C."/>
            <person name="Degenhardt J."/>
            <person name="Denby A."/>
            <person name="Hubisz M.J."/>
            <person name="Indap A."/>
            <person name="Kosiol C."/>
            <person name="Lahn B.T."/>
            <person name="Lawson H.A."/>
            <person name="Marklein A."/>
            <person name="Nielsen R."/>
            <person name="Vallender E.J."/>
            <person name="Clark A.G."/>
            <person name="Ferguson B."/>
            <person name="Hernandez R.D."/>
            <person name="Hirani K."/>
            <person name="Kehrer-Sawatzki H."/>
            <person name="Kolb J."/>
            <person name="Patil S."/>
            <person name="Pu L.-L."/>
            <person name="Ren Y."/>
            <person name="Smith D.G."/>
            <person name="Wheeler D.A."/>
            <person name="Schenck I."/>
            <person name="Ball E.V."/>
            <person name="Chen R."/>
            <person name="Cooper D.N."/>
            <person name="Giardine B."/>
            <person name="Hsu F."/>
            <person name="Kent W.J."/>
            <person name="Lesk A."/>
            <person name="Nelson D.L."/>
            <person name="O'brien W.E."/>
            <person name="Pruefer K."/>
            <person name="Stenson P.D."/>
            <person name="Wallace J.C."/>
            <person name="Ke H."/>
            <person name="Liu X.-M."/>
            <person name="Wang P."/>
            <person name="Xiang A.P."/>
            <person name="Yang F."/>
            <person name="Barber G.P."/>
            <person name="Haussler D."/>
            <person name="Karolchik D."/>
            <person name="Kern A.D."/>
            <person name="Kuhn R.M."/>
            <person name="Smith K.E."/>
            <person name="Zwieg A.S."/>
        </authorList>
    </citation>
    <scope>NUCLEOTIDE SEQUENCE [LARGE SCALE GENOMIC DNA]</scope>
    <source>
        <strain evidence="2">17573</strain>
    </source>
</reference>